<evidence type="ECO:0000256" key="4">
    <source>
        <dbReference type="SAM" id="MobiDB-lite"/>
    </source>
</evidence>
<feature type="compositionally biased region" description="Polar residues" evidence="4">
    <location>
        <begin position="804"/>
        <end position="813"/>
    </location>
</feature>
<keyword evidence="1" id="KW-0732">Signal</keyword>
<dbReference type="SUPFAM" id="SSF90188">
    <property type="entry name" value="Somatomedin B domain"/>
    <property type="match status" value="1"/>
</dbReference>
<evidence type="ECO:0000313" key="7">
    <source>
        <dbReference type="Proteomes" id="UP000479190"/>
    </source>
</evidence>
<feature type="compositionally biased region" description="Low complexity" evidence="4">
    <location>
        <begin position="785"/>
        <end position="799"/>
    </location>
</feature>
<dbReference type="PROSITE" id="PS50958">
    <property type="entry name" value="SMB_2"/>
    <property type="match status" value="1"/>
</dbReference>
<dbReference type="InterPro" id="IPR044004">
    <property type="entry name" value="TSP1_spondin_dom"/>
</dbReference>
<feature type="region of interest" description="Disordered" evidence="4">
    <location>
        <begin position="536"/>
        <end position="557"/>
    </location>
</feature>
<dbReference type="Pfam" id="PF19028">
    <property type="entry name" value="TSP1_spondin"/>
    <property type="match status" value="1"/>
</dbReference>
<dbReference type="PROSITE" id="PS50092">
    <property type="entry name" value="TSP1"/>
    <property type="match status" value="1"/>
</dbReference>
<feature type="non-terminal residue" evidence="6">
    <location>
        <position position="1"/>
    </location>
</feature>
<evidence type="ECO:0000256" key="1">
    <source>
        <dbReference type="ARBA" id="ARBA00022729"/>
    </source>
</evidence>
<dbReference type="InterPro" id="IPR039942">
    <property type="entry name" value="SBSPO"/>
</dbReference>
<dbReference type="SUPFAM" id="SSF82895">
    <property type="entry name" value="TSP-1 type 1 repeat"/>
    <property type="match status" value="1"/>
</dbReference>
<dbReference type="Gene3D" id="4.10.410.20">
    <property type="match status" value="1"/>
</dbReference>
<gene>
    <name evidence="6" type="ORF">TBRA_LOCUS9737</name>
</gene>
<feature type="region of interest" description="Disordered" evidence="4">
    <location>
        <begin position="179"/>
        <end position="201"/>
    </location>
</feature>
<organism evidence="6 7">
    <name type="scientific">Trichogramma brassicae</name>
    <dbReference type="NCBI Taxonomy" id="86971"/>
    <lineage>
        <taxon>Eukaryota</taxon>
        <taxon>Metazoa</taxon>
        <taxon>Ecdysozoa</taxon>
        <taxon>Arthropoda</taxon>
        <taxon>Hexapoda</taxon>
        <taxon>Insecta</taxon>
        <taxon>Pterygota</taxon>
        <taxon>Neoptera</taxon>
        <taxon>Endopterygota</taxon>
        <taxon>Hymenoptera</taxon>
        <taxon>Apocrita</taxon>
        <taxon>Proctotrupomorpha</taxon>
        <taxon>Chalcidoidea</taxon>
        <taxon>Trichogrammatidae</taxon>
        <taxon>Trichogramma</taxon>
    </lineage>
</organism>
<proteinExistence type="predicted"/>
<dbReference type="AlphaFoldDB" id="A0A6H5IQ98"/>
<dbReference type="Pfam" id="PF01033">
    <property type="entry name" value="Somatomedin_B"/>
    <property type="match status" value="1"/>
</dbReference>
<dbReference type="InterPro" id="IPR036024">
    <property type="entry name" value="Somatomedin_B-like_dom_sf"/>
</dbReference>
<feature type="region of interest" description="Disordered" evidence="4">
    <location>
        <begin position="849"/>
        <end position="875"/>
    </location>
</feature>
<feature type="domain" description="SMB" evidence="5">
    <location>
        <begin position="596"/>
        <end position="657"/>
    </location>
</feature>
<evidence type="ECO:0000259" key="5">
    <source>
        <dbReference type="PROSITE" id="PS50958"/>
    </source>
</evidence>
<accession>A0A6H5IQ98</accession>
<feature type="region of interest" description="Disordered" evidence="4">
    <location>
        <begin position="375"/>
        <end position="394"/>
    </location>
</feature>
<keyword evidence="7" id="KW-1185">Reference proteome</keyword>
<evidence type="ECO:0000256" key="2">
    <source>
        <dbReference type="ARBA" id="ARBA00023157"/>
    </source>
</evidence>
<dbReference type="Proteomes" id="UP000479190">
    <property type="component" value="Unassembled WGS sequence"/>
</dbReference>
<dbReference type="FunFam" id="2.20.100.10:FF:000134">
    <property type="entry name" value="Uncharacterized protein"/>
    <property type="match status" value="1"/>
</dbReference>
<dbReference type="Gene3D" id="2.20.100.10">
    <property type="entry name" value="Thrombospondin type-1 (TSP1) repeat"/>
    <property type="match status" value="1"/>
</dbReference>
<dbReference type="OrthoDB" id="98591at2759"/>
<dbReference type="InterPro" id="IPR001212">
    <property type="entry name" value="Somatomedin_B_dom"/>
</dbReference>
<dbReference type="PROSITE" id="PS00524">
    <property type="entry name" value="SMB_1"/>
    <property type="match status" value="1"/>
</dbReference>
<feature type="region of interest" description="Disordered" evidence="4">
    <location>
        <begin position="348"/>
        <end position="370"/>
    </location>
</feature>
<dbReference type="SMART" id="SM00209">
    <property type="entry name" value="TSP1"/>
    <property type="match status" value="1"/>
</dbReference>
<sequence length="894" mass="100839">VPATTSMIRTRGRSQMKARCESPSRSRSRPQQLHRLDDVHRHGATPQLRRRKARAEHSILVQSGQTRAVTQKRTHEFRVETHDRRLQRGVSATILRLVIGTIVDEHLNDIVARQSLVAKIVIGDAVAQTRPSRTDTIYQILDSIESIEPICLLRDERGARGNEINRLPAVPATTSMIRTRGRSQMKARCESPSRSRSRPQQLHRLDDVHRHGATPQLRRRKARAEHSILVQSGQTRAVTQKRTHEFRVETHDRRLQRGVSATILRLVIGTIVDEHLNDIVARQSLVAKIVIGDAVAQTRPSRTDTIYQILDSIESIEPICLLRDERGARGNEINRLPAVPATTSMIRTRGRSQMKARCESPSRSRSRPQQLHRLDDVHRHGATPQLRRRKARAEHSILVQSGQTRAVTQKRTHEFRVETHDRRLQRGVSATILRLVIGTIVDEHLNDIVARQSLVAKIVIGDAVAQTRPSRTDTIYQILDSIDKHKLSITELSVSRASPWKDAPVQVIHPCSPKSHPTSKKDTQCAELYTRHSAKSHEENKRCGKRNKYRKNDDDDNDKMYRRYESSAWPRRASSTVVLLTWACLMWLGHHPAETEAGSCRAAKLCCQGRDSGCVIQKAAPNAIIESPRDKPCYCDHACLRLADCCSDFNETCIASDCLVGDWSAWGACDNRCGTGSRTRARLVLAAPRNGGKACPSLEERADCESYDRCRRRSHHFYVQAAASHEVDDESSSNRSTFQVFYRIREEYCTAFTVLKVSKGCRRKYFHEGFRVCVWCGGGGGNASGTSSSSSSSSSSSNSRSKETSPTTTSSCQLDRRSLRGIGRWELRGSTAEGLKHCHGKWIADDAELLEEEDEEDEAREDLDDGDNEYAEEETVEYCQTSAKCRDRPVWSFL</sequence>
<evidence type="ECO:0000256" key="3">
    <source>
        <dbReference type="ARBA" id="ARBA00023180"/>
    </source>
</evidence>
<evidence type="ECO:0000313" key="6">
    <source>
        <dbReference type="EMBL" id="CAB0037934.1"/>
    </source>
</evidence>
<dbReference type="PANTHER" id="PTHR20920">
    <property type="entry name" value="RPE-SPONDIN"/>
    <property type="match status" value="1"/>
</dbReference>
<dbReference type="InterPro" id="IPR000884">
    <property type="entry name" value="TSP1_rpt"/>
</dbReference>
<protein>
    <recommendedName>
        <fullName evidence="5">SMB domain-containing protein</fullName>
    </recommendedName>
</protein>
<dbReference type="InterPro" id="IPR036383">
    <property type="entry name" value="TSP1_rpt_sf"/>
</dbReference>
<name>A0A6H5IQ98_9HYME</name>
<dbReference type="EMBL" id="CADCXV010000880">
    <property type="protein sequence ID" value="CAB0037934.1"/>
    <property type="molecule type" value="Genomic_DNA"/>
</dbReference>
<keyword evidence="2" id="KW-1015">Disulfide bond</keyword>
<keyword evidence="3" id="KW-0325">Glycoprotein</keyword>
<reference evidence="6 7" key="1">
    <citation type="submission" date="2020-02" db="EMBL/GenBank/DDBJ databases">
        <authorList>
            <person name="Ferguson B K."/>
        </authorList>
    </citation>
    <scope>NUCLEOTIDE SEQUENCE [LARGE SCALE GENOMIC DNA]</scope>
</reference>
<feature type="region of interest" description="Disordered" evidence="4">
    <location>
        <begin position="785"/>
        <end position="813"/>
    </location>
</feature>
<feature type="region of interest" description="Disordered" evidence="4">
    <location>
        <begin position="1"/>
        <end position="32"/>
    </location>
</feature>
<dbReference type="PANTHER" id="PTHR20920:SF5">
    <property type="entry name" value="SMB DOMAIN-CONTAINING PROTEIN"/>
    <property type="match status" value="1"/>
</dbReference>